<dbReference type="Pfam" id="PF09414">
    <property type="entry name" value="RNA_ligase"/>
    <property type="match status" value="1"/>
</dbReference>
<gene>
    <name evidence="2" type="ORF">SEA_LUMOS_86</name>
</gene>
<evidence type="ECO:0000313" key="2">
    <source>
        <dbReference type="EMBL" id="ALA06601.1"/>
    </source>
</evidence>
<proteinExistence type="predicted"/>
<keyword evidence="3" id="KW-1185">Reference proteome</keyword>
<reference evidence="2 3" key="1">
    <citation type="submission" date="2015-08" db="EMBL/GenBank/DDBJ databases">
        <authorList>
            <person name="Davis N."/>
            <person name="Domingos A."/>
            <person name="Holland C."/>
            <person name="Houk L.J."/>
            <person name="Hueter N."/>
            <person name="Molina L."/>
            <person name="Sontag M."/>
            <person name="Saintfleur O."/>
            <person name="Swinford C."/>
            <person name="Villalobos-Ayala K."/>
            <person name="Carroll M."/>
            <person name="Cottrell-Yongye A."/>
            <person name="D'Elia T."/>
            <person name="Delesalle V.A."/>
            <person name="Bradley K.W."/>
            <person name="Asai D.J."/>
            <person name="Bowman C.A."/>
            <person name="Russell D.A."/>
            <person name="Pope W.H."/>
            <person name="Jacobs-Sera D."/>
            <person name="Hendrix R.W."/>
            <person name="Hatfull G.F."/>
        </authorList>
    </citation>
    <scope>NUCLEOTIDE SEQUENCE [LARGE SCALE GENOMIC DNA]</scope>
</reference>
<organism evidence="2 3">
    <name type="scientific">Mycobacterium phage Lumos</name>
    <dbReference type="NCBI Taxonomy" id="1701852"/>
    <lineage>
        <taxon>Viruses</taxon>
        <taxon>Duplodnaviria</taxon>
        <taxon>Heunggongvirae</taxon>
        <taxon>Uroviricota</taxon>
        <taxon>Caudoviricetes</taxon>
        <taxon>Vilmaviridae</taxon>
        <taxon>Lclasvirinae</taxon>
        <taxon>Lumosvirus</taxon>
        <taxon>Lumosvirus lumos</taxon>
    </lineage>
</organism>
<protein>
    <submittedName>
        <fullName evidence="2">RNA ligase</fullName>
    </submittedName>
</protein>
<keyword evidence="2" id="KW-0436">Ligase</keyword>
<name>A0A0K2CLU6_9CAUD</name>
<dbReference type="SUPFAM" id="SSF56091">
    <property type="entry name" value="DNA ligase/mRNA capping enzyme, catalytic domain"/>
    <property type="match status" value="1"/>
</dbReference>
<dbReference type="GO" id="GO:0016874">
    <property type="term" value="F:ligase activity"/>
    <property type="evidence" value="ECO:0007669"/>
    <property type="project" value="UniProtKB-KW"/>
</dbReference>
<evidence type="ECO:0000313" key="3">
    <source>
        <dbReference type="Proteomes" id="UP000223849"/>
    </source>
</evidence>
<accession>A0A0K2CLU6</accession>
<dbReference type="InterPro" id="IPR021122">
    <property type="entry name" value="RNA_ligase_dom_REL/Rnl2"/>
</dbReference>
<dbReference type="EMBL" id="KT372003">
    <property type="protein sequence ID" value="ALA06601.1"/>
    <property type="molecule type" value="Genomic_DNA"/>
</dbReference>
<evidence type="ECO:0000259" key="1">
    <source>
        <dbReference type="Pfam" id="PF09414"/>
    </source>
</evidence>
<feature type="domain" description="RNA ligase" evidence="1">
    <location>
        <begin position="189"/>
        <end position="408"/>
    </location>
</feature>
<dbReference type="Proteomes" id="UP000223849">
    <property type="component" value="Segment"/>
</dbReference>
<sequence>MSFDAPENVNYAATIVKLPEPQAVPGLDNLVGIPMFGYQALTQKDSAKAGDLRVLFVAETQLDHEYASANNLYREATLNADSTQTGYLEQNARVKAIRLRKNQSDCLLMPLESLAYTGYDVSTLKVGDTFDKLNGHVVCRKYVPAGQRTAGSVAGAPKIRQRVDQKLFPMHLDTEHLFRNLQWFRKPRHVVITQKLHGTSWRGGNVPVRRDKGRLERLVNRLGIKTPDTEYEHVFGSRRVVKGKSTDNHYYESDLWTDYGQKLLGLIPKNFMVYGELIGWVDDQSPIQKGYTYNLLPGTAELYVYRVATVNEDGVIADLSWEGVKDFCRSLGLKWTPELWAGIECVPESVDDESFVSGYQLDYLDARFTDSPGAQHFNEAPVPLSNAKTVDEGICVRIEGQIPRVFKAKSPKFLEHETKALDNNEVDLEAAA</sequence>